<feature type="domain" description="PD-(D/E)XK endonuclease-like" evidence="1">
    <location>
        <begin position="34"/>
        <end position="227"/>
    </location>
</feature>
<organism evidence="2 3">
    <name type="scientific">Fulvivirga kasyanovii</name>
    <dbReference type="NCBI Taxonomy" id="396812"/>
    <lineage>
        <taxon>Bacteria</taxon>
        <taxon>Pseudomonadati</taxon>
        <taxon>Bacteroidota</taxon>
        <taxon>Cytophagia</taxon>
        <taxon>Cytophagales</taxon>
        <taxon>Fulvivirgaceae</taxon>
        <taxon>Fulvivirga</taxon>
    </lineage>
</organism>
<keyword evidence="3" id="KW-1185">Reference proteome</keyword>
<dbReference type="RefSeq" id="WP_155170677.1">
    <property type="nucleotide sequence ID" value="NZ_BAAAFL010000065.1"/>
</dbReference>
<sequence>MEDYQIIEKIKEYFEENYELMRLEGGHAVTEDIKQLALTQVLYYFTKLREVATRVTDTEVKLTLPNQTTPKGRSFTIEGVVDIVRDDNETWMYDIKTHDTDYIQSNKELYCKQLNVYAHIWQQLRGQQLDKTAIISTAYPEGLKQAHLLNDQFRIQYELSKWNPLIDLEFEQEKVKDVIQDFAETVDCIEDKKFLPATPETLNEKMEGTNALFGTRVCRNCDARFSCSSYREYATSKGRGERGNFKKYFDDFGSDTDKEEWVNANLSNTNEQLLDGEAEID</sequence>
<dbReference type="Proteomes" id="UP000798808">
    <property type="component" value="Unassembled WGS sequence"/>
</dbReference>
<accession>A0ABW9RNB8</accession>
<reference evidence="2 3" key="1">
    <citation type="submission" date="2019-02" db="EMBL/GenBank/DDBJ databases">
        <authorList>
            <person name="Goldberg S.R."/>
            <person name="Haltli B.A."/>
            <person name="Correa H."/>
            <person name="Russell K.G."/>
        </authorList>
    </citation>
    <scope>NUCLEOTIDE SEQUENCE [LARGE SCALE GENOMIC DNA]</scope>
    <source>
        <strain evidence="2 3">JCM 16186</strain>
    </source>
</reference>
<protein>
    <recommendedName>
        <fullName evidence="1">PD-(D/E)XK endonuclease-like domain-containing protein</fullName>
    </recommendedName>
</protein>
<name>A0ABW9RNB8_9BACT</name>
<comment type="caution">
    <text evidence="2">The sequence shown here is derived from an EMBL/GenBank/DDBJ whole genome shotgun (WGS) entry which is preliminary data.</text>
</comment>
<dbReference type="Pfam" id="PF12705">
    <property type="entry name" value="PDDEXK_1"/>
    <property type="match status" value="1"/>
</dbReference>
<evidence type="ECO:0000313" key="3">
    <source>
        <dbReference type="Proteomes" id="UP000798808"/>
    </source>
</evidence>
<evidence type="ECO:0000259" key="1">
    <source>
        <dbReference type="Pfam" id="PF12705"/>
    </source>
</evidence>
<proteinExistence type="predicted"/>
<gene>
    <name evidence="2" type="ORF">E1163_06735</name>
</gene>
<dbReference type="EMBL" id="SMLW01000437">
    <property type="protein sequence ID" value="MTI24635.1"/>
    <property type="molecule type" value="Genomic_DNA"/>
</dbReference>
<evidence type="ECO:0000313" key="2">
    <source>
        <dbReference type="EMBL" id="MTI24635.1"/>
    </source>
</evidence>
<dbReference type="InterPro" id="IPR038726">
    <property type="entry name" value="PDDEXK_AddAB-type"/>
</dbReference>